<comment type="caution">
    <text evidence="1">The sequence shown here is derived from an EMBL/GenBank/DDBJ whole genome shotgun (WGS) entry which is preliminary data.</text>
</comment>
<evidence type="ECO:0000313" key="1">
    <source>
        <dbReference type="EMBL" id="KAI5675154.1"/>
    </source>
</evidence>
<dbReference type="EMBL" id="CM044702">
    <property type="protein sequence ID" value="KAI5675154.1"/>
    <property type="molecule type" value="Genomic_DNA"/>
</dbReference>
<proteinExistence type="predicted"/>
<accession>A0ACC0BR90</accession>
<dbReference type="Proteomes" id="UP001060085">
    <property type="component" value="Linkage Group LG02"/>
</dbReference>
<protein>
    <submittedName>
        <fullName evidence="1">Uncharacterized protein</fullName>
    </submittedName>
</protein>
<reference evidence="2" key="1">
    <citation type="journal article" date="2023" name="Nat. Plants">
        <title>Single-cell RNA sequencing provides a high-resolution roadmap for understanding the multicellular compartmentation of specialized metabolism.</title>
        <authorList>
            <person name="Sun S."/>
            <person name="Shen X."/>
            <person name="Li Y."/>
            <person name="Li Y."/>
            <person name="Wang S."/>
            <person name="Li R."/>
            <person name="Zhang H."/>
            <person name="Shen G."/>
            <person name="Guo B."/>
            <person name="Wei J."/>
            <person name="Xu J."/>
            <person name="St-Pierre B."/>
            <person name="Chen S."/>
            <person name="Sun C."/>
        </authorList>
    </citation>
    <scope>NUCLEOTIDE SEQUENCE [LARGE SCALE GENOMIC DNA]</scope>
</reference>
<gene>
    <name evidence="1" type="ORF">M9H77_06104</name>
</gene>
<keyword evidence="2" id="KW-1185">Reference proteome</keyword>
<organism evidence="1 2">
    <name type="scientific">Catharanthus roseus</name>
    <name type="common">Madagascar periwinkle</name>
    <name type="synonym">Vinca rosea</name>
    <dbReference type="NCBI Taxonomy" id="4058"/>
    <lineage>
        <taxon>Eukaryota</taxon>
        <taxon>Viridiplantae</taxon>
        <taxon>Streptophyta</taxon>
        <taxon>Embryophyta</taxon>
        <taxon>Tracheophyta</taxon>
        <taxon>Spermatophyta</taxon>
        <taxon>Magnoliopsida</taxon>
        <taxon>eudicotyledons</taxon>
        <taxon>Gunneridae</taxon>
        <taxon>Pentapetalae</taxon>
        <taxon>asterids</taxon>
        <taxon>lamiids</taxon>
        <taxon>Gentianales</taxon>
        <taxon>Apocynaceae</taxon>
        <taxon>Rauvolfioideae</taxon>
        <taxon>Vinceae</taxon>
        <taxon>Catharanthinae</taxon>
        <taxon>Catharanthus</taxon>
    </lineage>
</organism>
<evidence type="ECO:0000313" key="2">
    <source>
        <dbReference type="Proteomes" id="UP001060085"/>
    </source>
</evidence>
<sequence>MGTLVGHVAPGFGFFVIGLWHLLNNIKIHAHHPKSFQSLPWFPYSRFRYFELFLIIGGCFASISMELFIGPEKHQPLDSDFTIPSNHLHNFEHSNISLSFLVYAIFAIILDKIQPPAQYGLTLMLGAIAFGQQFLLFHLHSADHMGVEGQYHWLLQIVIFISLITTLLGIGYPKSFLNSLIRSISILFQGVWLMVMGIMLWTPEFLPKGCFMNFEESHKVVRCHNHEALERAKSLVNISFSWYLIGVTIFAMSIYLGMIKIFHEKVEYEPLTKFQDDDHQEQEEVDDVEAQKRNKIGETKTSFLPLGKSFASVDIER</sequence>
<name>A0ACC0BR90_CATRO</name>